<evidence type="ECO:0000256" key="8">
    <source>
        <dbReference type="RuleBase" id="RU364100"/>
    </source>
</evidence>
<evidence type="ECO:0000313" key="9">
    <source>
        <dbReference type="EMBL" id="MFC0048509.1"/>
    </source>
</evidence>
<evidence type="ECO:0000256" key="7">
    <source>
        <dbReference type="ARBA" id="ARBA00023239"/>
    </source>
</evidence>
<dbReference type="SUPFAM" id="SSF143081">
    <property type="entry name" value="BB1717-like"/>
    <property type="match status" value="1"/>
</dbReference>
<comment type="caution">
    <text evidence="9">The sequence shown here is derived from an EMBL/GenBank/DDBJ whole genome shotgun (WGS) entry which is preliminary data.</text>
</comment>
<dbReference type="PANTHER" id="PTHR13604">
    <property type="entry name" value="DC12-RELATED"/>
    <property type="match status" value="1"/>
</dbReference>
<dbReference type="EC" id="3.4.-.-" evidence="8"/>
<sequence length="240" mass="26886">MCGRLNVTDNPLLTELLEQLGIHLYPASASNDAAPEQLALHLPVRTGRFIRATNLVSIVLQQDGQRRLQDAIWWLLLEQTEQGFKPGPYTSFNTRSDKLHVRGSAGFQAYRQQRCIIPASGFGETEIVQGISRYTDFIGQRALAFSGLYRTWLNKSTGELTYSCSIITLAPHQKLLAFHSKAMPMMLPPSAFDLWLDPDSNINQFNELLQPKIYTALQAIPINKPSLYQPIGNEVAIEAD</sequence>
<dbReference type="Gene3D" id="3.90.1680.10">
    <property type="entry name" value="SOS response associated peptidase-like"/>
    <property type="match status" value="1"/>
</dbReference>
<evidence type="ECO:0000256" key="3">
    <source>
        <dbReference type="ARBA" id="ARBA00022763"/>
    </source>
</evidence>
<keyword evidence="2 8" id="KW-0645">Protease</keyword>
<keyword evidence="10" id="KW-1185">Reference proteome</keyword>
<keyword evidence="6" id="KW-0238">DNA-binding</keyword>
<evidence type="ECO:0000256" key="1">
    <source>
        <dbReference type="ARBA" id="ARBA00008136"/>
    </source>
</evidence>
<organism evidence="9 10">
    <name type="scientific">Rheinheimera tilapiae</name>
    <dbReference type="NCBI Taxonomy" id="875043"/>
    <lineage>
        <taxon>Bacteria</taxon>
        <taxon>Pseudomonadati</taxon>
        <taxon>Pseudomonadota</taxon>
        <taxon>Gammaproteobacteria</taxon>
        <taxon>Chromatiales</taxon>
        <taxon>Chromatiaceae</taxon>
        <taxon>Rheinheimera</taxon>
    </lineage>
</organism>
<protein>
    <recommendedName>
        <fullName evidence="8">Abasic site processing protein</fullName>
        <ecNumber evidence="8">3.4.-.-</ecNumber>
    </recommendedName>
</protein>
<dbReference type="Pfam" id="PF02586">
    <property type="entry name" value="SRAP"/>
    <property type="match status" value="1"/>
</dbReference>
<gene>
    <name evidence="9" type="ORF">ACFFJP_09420</name>
</gene>
<accession>A0ABV6BCA4</accession>
<dbReference type="GO" id="GO:0016787">
    <property type="term" value="F:hydrolase activity"/>
    <property type="evidence" value="ECO:0007669"/>
    <property type="project" value="UniProtKB-KW"/>
</dbReference>
<evidence type="ECO:0000256" key="2">
    <source>
        <dbReference type="ARBA" id="ARBA00022670"/>
    </source>
</evidence>
<dbReference type="Proteomes" id="UP001589813">
    <property type="component" value="Unassembled WGS sequence"/>
</dbReference>
<name>A0ABV6BCA4_9GAMM</name>
<keyword evidence="3" id="KW-0227">DNA damage</keyword>
<evidence type="ECO:0000256" key="5">
    <source>
        <dbReference type="ARBA" id="ARBA00023124"/>
    </source>
</evidence>
<dbReference type="InterPro" id="IPR036590">
    <property type="entry name" value="SRAP-like"/>
</dbReference>
<proteinExistence type="inferred from homology"/>
<evidence type="ECO:0000256" key="4">
    <source>
        <dbReference type="ARBA" id="ARBA00022801"/>
    </source>
</evidence>
<keyword evidence="4 8" id="KW-0378">Hydrolase</keyword>
<comment type="similarity">
    <text evidence="1 8">Belongs to the SOS response-associated peptidase family.</text>
</comment>
<dbReference type="EMBL" id="JBHLXP010000001">
    <property type="protein sequence ID" value="MFC0048509.1"/>
    <property type="molecule type" value="Genomic_DNA"/>
</dbReference>
<dbReference type="PANTHER" id="PTHR13604:SF0">
    <property type="entry name" value="ABASIC SITE PROCESSING PROTEIN HMCES"/>
    <property type="match status" value="1"/>
</dbReference>
<keyword evidence="5" id="KW-0190">Covalent protein-DNA linkage</keyword>
<dbReference type="RefSeq" id="WP_377242763.1">
    <property type="nucleotide sequence ID" value="NZ_JBHLXP010000001.1"/>
</dbReference>
<keyword evidence="7" id="KW-0456">Lyase</keyword>
<evidence type="ECO:0000256" key="6">
    <source>
        <dbReference type="ARBA" id="ARBA00023125"/>
    </source>
</evidence>
<reference evidence="9 10" key="1">
    <citation type="submission" date="2024-09" db="EMBL/GenBank/DDBJ databases">
        <authorList>
            <person name="Sun Q."/>
            <person name="Mori K."/>
        </authorList>
    </citation>
    <scope>NUCLEOTIDE SEQUENCE [LARGE SCALE GENOMIC DNA]</scope>
    <source>
        <strain evidence="9 10">KCTC 23315</strain>
    </source>
</reference>
<dbReference type="InterPro" id="IPR003738">
    <property type="entry name" value="SRAP"/>
</dbReference>
<evidence type="ECO:0000313" key="10">
    <source>
        <dbReference type="Proteomes" id="UP001589813"/>
    </source>
</evidence>